<protein>
    <submittedName>
        <fullName evidence="1">Uncharacterized protein</fullName>
    </submittedName>
</protein>
<reference evidence="1 2" key="1">
    <citation type="journal article" date="2023" name="G3 (Bethesda)">
        <title>A chromosome-length genome assembly and annotation of blackberry (Rubus argutus, cv. 'Hillquist').</title>
        <authorList>
            <person name="Bruna T."/>
            <person name="Aryal R."/>
            <person name="Dudchenko O."/>
            <person name="Sargent D.J."/>
            <person name="Mead D."/>
            <person name="Buti M."/>
            <person name="Cavallini A."/>
            <person name="Hytonen T."/>
            <person name="Andres J."/>
            <person name="Pham M."/>
            <person name="Weisz D."/>
            <person name="Mascagni F."/>
            <person name="Usai G."/>
            <person name="Natali L."/>
            <person name="Bassil N."/>
            <person name="Fernandez G.E."/>
            <person name="Lomsadze A."/>
            <person name="Armour M."/>
            <person name="Olukolu B."/>
            <person name="Poorten T."/>
            <person name="Britton C."/>
            <person name="Davik J."/>
            <person name="Ashrafi H."/>
            <person name="Aiden E.L."/>
            <person name="Borodovsky M."/>
            <person name="Worthington M."/>
        </authorList>
    </citation>
    <scope>NUCLEOTIDE SEQUENCE [LARGE SCALE GENOMIC DNA]</scope>
    <source>
        <strain evidence="1">PI 553951</strain>
    </source>
</reference>
<evidence type="ECO:0000313" key="2">
    <source>
        <dbReference type="Proteomes" id="UP001457282"/>
    </source>
</evidence>
<organism evidence="1 2">
    <name type="scientific">Rubus argutus</name>
    <name type="common">Southern blackberry</name>
    <dbReference type="NCBI Taxonomy" id="59490"/>
    <lineage>
        <taxon>Eukaryota</taxon>
        <taxon>Viridiplantae</taxon>
        <taxon>Streptophyta</taxon>
        <taxon>Embryophyta</taxon>
        <taxon>Tracheophyta</taxon>
        <taxon>Spermatophyta</taxon>
        <taxon>Magnoliopsida</taxon>
        <taxon>eudicotyledons</taxon>
        <taxon>Gunneridae</taxon>
        <taxon>Pentapetalae</taxon>
        <taxon>rosids</taxon>
        <taxon>fabids</taxon>
        <taxon>Rosales</taxon>
        <taxon>Rosaceae</taxon>
        <taxon>Rosoideae</taxon>
        <taxon>Rosoideae incertae sedis</taxon>
        <taxon>Rubus</taxon>
    </lineage>
</organism>
<dbReference type="Proteomes" id="UP001457282">
    <property type="component" value="Unassembled WGS sequence"/>
</dbReference>
<name>A0AAW1WA04_RUBAR</name>
<keyword evidence="2" id="KW-1185">Reference proteome</keyword>
<comment type="caution">
    <text evidence="1">The sequence shown here is derived from an EMBL/GenBank/DDBJ whole genome shotgun (WGS) entry which is preliminary data.</text>
</comment>
<dbReference type="AlphaFoldDB" id="A0AAW1WA04"/>
<dbReference type="EMBL" id="JBEDUW010000006">
    <property type="protein sequence ID" value="KAK9921443.1"/>
    <property type="molecule type" value="Genomic_DNA"/>
</dbReference>
<accession>A0AAW1WA04</accession>
<gene>
    <name evidence="1" type="ORF">M0R45_029952</name>
</gene>
<evidence type="ECO:0000313" key="1">
    <source>
        <dbReference type="EMBL" id="KAK9921443.1"/>
    </source>
</evidence>
<proteinExistence type="predicted"/>
<sequence length="68" mass="7313">MAASLALPCFFKSITHVPQTTTPTTSTHSTQHHHRYLGRVAVPVSASAHPFVDAAAALLHQDHDADRS</sequence>